<evidence type="ECO:0008006" key="3">
    <source>
        <dbReference type="Google" id="ProtNLM"/>
    </source>
</evidence>
<dbReference type="EMBL" id="VJOL01000078">
    <property type="protein sequence ID" value="TSE27799.1"/>
    <property type="molecule type" value="Genomic_DNA"/>
</dbReference>
<evidence type="ECO:0000313" key="2">
    <source>
        <dbReference type="Proteomes" id="UP000318542"/>
    </source>
</evidence>
<dbReference type="OrthoDB" id="283783at2"/>
<dbReference type="InterPro" id="IPR025455">
    <property type="entry name" value="DUF4276"/>
</dbReference>
<organism evidence="1 2">
    <name type="scientific">Tepidimonas thermarum</name>
    <dbReference type="NCBI Taxonomy" id="335431"/>
    <lineage>
        <taxon>Bacteria</taxon>
        <taxon>Pseudomonadati</taxon>
        <taxon>Pseudomonadota</taxon>
        <taxon>Betaproteobacteria</taxon>
        <taxon>Burkholderiales</taxon>
        <taxon>Tepidimonas</taxon>
    </lineage>
</organism>
<name>A0A554WW47_9BURK</name>
<dbReference type="AlphaFoldDB" id="A0A554WW47"/>
<keyword evidence="2" id="KW-1185">Reference proteome</keyword>
<accession>A0A554WW47</accession>
<protein>
    <recommendedName>
        <fullName evidence="3">DUF4276 domain-containing protein</fullName>
    </recommendedName>
</protein>
<evidence type="ECO:0000313" key="1">
    <source>
        <dbReference type="EMBL" id="TSE27799.1"/>
    </source>
</evidence>
<sequence>MQIEFLVEEPSAEEALKHVLPKLVRGRAHWKLVNLGSKHKLLKVLPRRLAAYRDRIVQGESLRVVVLVDRDADDCAALKRQLEDMARRAGLATKTSPDAHGQFHVVNRIAVEELESWFIGDAAALRQAFSSLPAIDADKGIFRNPDNGGTWEALHRFLKKHGIYKSSYPKIEAARRIAPKLDIPSNRSRSFQAFVQGVEALLGAAPRGV</sequence>
<comment type="caution">
    <text evidence="1">The sequence shown here is derived from an EMBL/GenBank/DDBJ whole genome shotgun (WGS) entry which is preliminary data.</text>
</comment>
<gene>
    <name evidence="1" type="ORF">Tther_02486</name>
</gene>
<dbReference type="Pfam" id="PF14103">
    <property type="entry name" value="DUF4276"/>
    <property type="match status" value="1"/>
</dbReference>
<dbReference type="RefSeq" id="WP_143904377.1">
    <property type="nucleotide sequence ID" value="NZ_VJOL01000078.1"/>
</dbReference>
<proteinExistence type="predicted"/>
<reference evidence="1 2" key="1">
    <citation type="submission" date="2019-07" db="EMBL/GenBank/DDBJ databases">
        <title>Tepidimonas thermarum AA-1 draft genome.</title>
        <authorList>
            <person name="Da Costa M.S."/>
            <person name="Froufe H.J.C."/>
            <person name="Egas C."/>
            <person name="Albuquerque L."/>
        </authorList>
    </citation>
    <scope>NUCLEOTIDE SEQUENCE [LARGE SCALE GENOMIC DNA]</scope>
    <source>
        <strain evidence="1 2">AA-1</strain>
    </source>
</reference>
<dbReference type="Proteomes" id="UP000318542">
    <property type="component" value="Unassembled WGS sequence"/>
</dbReference>